<feature type="compositionally biased region" description="Low complexity" evidence="1">
    <location>
        <begin position="69"/>
        <end position="80"/>
    </location>
</feature>
<reference evidence="2 3" key="1">
    <citation type="submission" date="2019-05" db="EMBL/GenBank/DDBJ databases">
        <title>Another draft genome of Portunus trituberculatus and its Hox gene families provides insights of decapod evolution.</title>
        <authorList>
            <person name="Jeong J.-H."/>
            <person name="Song I."/>
            <person name="Kim S."/>
            <person name="Choi T."/>
            <person name="Kim D."/>
            <person name="Ryu S."/>
            <person name="Kim W."/>
        </authorList>
    </citation>
    <scope>NUCLEOTIDE SEQUENCE [LARGE SCALE GENOMIC DNA]</scope>
    <source>
        <tissue evidence="2">Muscle</tissue>
    </source>
</reference>
<organism evidence="2 3">
    <name type="scientific">Portunus trituberculatus</name>
    <name type="common">Swimming crab</name>
    <name type="synonym">Neptunus trituberculatus</name>
    <dbReference type="NCBI Taxonomy" id="210409"/>
    <lineage>
        <taxon>Eukaryota</taxon>
        <taxon>Metazoa</taxon>
        <taxon>Ecdysozoa</taxon>
        <taxon>Arthropoda</taxon>
        <taxon>Crustacea</taxon>
        <taxon>Multicrustacea</taxon>
        <taxon>Malacostraca</taxon>
        <taxon>Eumalacostraca</taxon>
        <taxon>Eucarida</taxon>
        <taxon>Decapoda</taxon>
        <taxon>Pleocyemata</taxon>
        <taxon>Brachyura</taxon>
        <taxon>Eubrachyura</taxon>
        <taxon>Portunoidea</taxon>
        <taxon>Portunidae</taxon>
        <taxon>Portuninae</taxon>
        <taxon>Portunus</taxon>
    </lineage>
</organism>
<accession>A0A5B7H411</accession>
<sequence>MKIDNMAQGRGGGTCSHPHGHLPIPERHHATGLPYLLCLARLTQAWTTQRTVGPTIEPLQKSSQLGARLPTSSWSSLLPPSKEPSKRPCNNRKIQTGKHDTPPVFRTFPPTKAKGTTDQPVEANSGGGGGLALGRVMLTQQHHLPQSKGP</sequence>
<dbReference type="EMBL" id="VSRR010023891">
    <property type="protein sequence ID" value="MPC65822.1"/>
    <property type="molecule type" value="Genomic_DNA"/>
</dbReference>
<name>A0A5B7H411_PORTR</name>
<proteinExistence type="predicted"/>
<feature type="region of interest" description="Disordered" evidence="1">
    <location>
        <begin position="52"/>
        <end position="150"/>
    </location>
</feature>
<gene>
    <name evidence="2" type="ORF">E2C01_059957</name>
</gene>
<evidence type="ECO:0000313" key="3">
    <source>
        <dbReference type="Proteomes" id="UP000324222"/>
    </source>
</evidence>
<dbReference type="Proteomes" id="UP000324222">
    <property type="component" value="Unassembled WGS sequence"/>
</dbReference>
<feature type="region of interest" description="Disordered" evidence="1">
    <location>
        <begin position="1"/>
        <end position="23"/>
    </location>
</feature>
<evidence type="ECO:0000313" key="2">
    <source>
        <dbReference type="EMBL" id="MPC65822.1"/>
    </source>
</evidence>
<feature type="compositionally biased region" description="Polar residues" evidence="1">
    <location>
        <begin position="138"/>
        <end position="150"/>
    </location>
</feature>
<protein>
    <submittedName>
        <fullName evidence="2">Uncharacterized protein</fullName>
    </submittedName>
</protein>
<dbReference type="AlphaFoldDB" id="A0A5B7H411"/>
<keyword evidence="3" id="KW-1185">Reference proteome</keyword>
<evidence type="ECO:0000256" key="1">
    <source>
        <dbReference type="SAM" id="MobiDB-lite"/>
    </source>
</evidence>
<comment type="caution">
    <text evidence="2">The sequence shown here is derived from an EMBL/GenBank/DDBJ whole genome shotgun (WGS) entry which is preliminary data.</text>
</comment>